<keyword evidence="3" id="KW-1185">Reference proteome</keyword>
<feature type="region of interest" description="Disordered" evidence="1">
    <location>
        <begin position="1"/>
        <end position="53"/>
    </location>
</feature>
<organism evidence="2 3">
    <name type="scientific">Pleurodeles waltl</name>
    <name type="common">Iberian ribbed newt</name>
    <dbReference type="NCBI Taxonomy" id="8319"/>
    <lineage>
        <taxon>Eukaryota</taxon>
        <taxon>Metazoa</taxon>
        <taxon>Chordata</taxon>
        <taxon>Craniata</taxon>
        <taxon>Vertebrata</taxon>
        <taxon>Euteleostomi</taxon>
        <taxon>Amphibia</taxon>
        <taxon>Batrachia</taxon>
        <taxon>Caudata</taxon>
        <taxon>Salamandroidea</taxon>
        <taxon>Salamandridae</taxon>
        <taxon>Pleurodelinae</taxon>
        <taxon>Pleurodeles</taxon>
    </lineage>
</organism>
<comment type="caution">
    <text evidence="2">The sequence shown here is derived from an EMBL/GenBank/DDBJ whole genome shotgun (WGS) entry which is preliminary data.</text>
</comment>
<feature type="compositionally biased region" description="Polar residues" evidence="1">
    <location>
        <begin position="44"/>
        <end position="53"/>
    </location>
</feature>
<sequence length="98" mass="11027">MPPGNYFSRQHSRIGRHRPARGFSLSHGRPTRRLSRSPLDHNTKAASLQVTSGSRHVRDLAGAHLAIRYKRRQFAALPVPPTPGRDGDYQQLQLILPN</sequence>
<dbReference type="AlphaFoldDB" id="A0AAV7SPV9"/>
<proteinExistence type="predicted"/>
<feature type="compositionally biased region" description="Basic residues" evidence="1">
    <location>
        <begin position="10"/>
        <end position="20"/>
    </location>
</feature>
<reference evidence="2" key="1">
    <citation type="journal article" date="2022" name="bioRxiv">
        <title>Sequencing and chromosome-scale assembly of the giantPleurodeles waltlgenome.</title>
        <authorList>
            <person name="Brown T."/>
            <person name="Elewa A."/>
            <person name="Iarovenko S."/>
            <person name="Subramanian E."/>
            <person name="Araus A.J."/>
            <person name="Petzold A."/>
            <person name="Susuki M."/>
            <person name="Suzuki K.-i.T."/>
            <person name="Hayashi T."/>
            <person name="Toyoda A."/>
            <person name="Oliveira C."/>
            <person name="Osipova E."/>
            <person name="Leigh N.D."/>
            <person name="Simon A."/>
            <person name="Yun M.H."/>
        </authorList>
    </citation>
    <scope>NUCLEOTIDE SEQUENCE</scope>
    <source>
        <strain evidence="2">20211129_DDA</strain>
        <tissue evidence="2">Liver</tissue>
    </source>
</reference>
<accession>A0AAV7SPV9</accession>
<evidence type="ECO:0000313" key="3">
    <source>
        <dbReference type="Proteomes" id="UP001066276"/>
    </source>
</evidence>
<gene>
    <name evidence="2" type="ORF">NDU88_006518</name>
</gene>
<evidence type="ECO:0000313" key="2">
    <source>
        <dbReference type="EMBL" id="KAJ1166109.1"/>
    </source>
</evidence>
<name>A0AAV7SPV9_PLEWA</name>
<evidence type="ECO:0000256" key="1">
    <source>
        <dbReference type="SAM" id="MobiDB-lite"/>
    </source>
</evidence>
<dbReference type="EMBL" id="JANPWB010000008">
    <property type="protein sequence ID" value="KAJ1166109.1"/>
    <property type="molecule type" value="Genomic_DNA"/>
</dbReference>
<dbReference type="Proteomes" id="UP001066276">
    <property type="component" value="Chromosome 4_2"/>
</dbReference>
<protein>
    <submittedName>
        <fullName evidence="2">Uncharacterized protein</fullName>
    </submittedName>
</protein>